<reference evidence="1 2" key="1">
    <citation type="submission" date="2020-07" db="EMBL/GenBank/DDBJ databases">
        <title>Vallitalea guaymasensis genome.</title>
        <authorList>
            <person name="Postec A."/>
        </authorList>
    </citation>
    <scope>NUCLEOTIDE SEQUENCE [LARGE SCALE GENOMIC DNA]</scope>
    <source>
        <strain evidence="1 2">Ra1766G1</strain>
    </source>
</reference>
<protein>
    <submittedName>
        <fullName evidence="1">Uncharacterized protein</fullName>
    </submittedName>
</protein>
<gene>
    <name evidence="1" type="ORF">HYG85_17405</name>
</gene>
<sequence>MTVENFVWDSQNQSVSWIYNGKVIKETFENAYFASVDLQKNYVYVEAGQNYSRDQVYNLSFEGKRIFIFDKVSGKISWIHQNQLVEIHCKNTLNAQIYIEQNVIIIITGPNQTAINIKGFTLDGRLVFEKEPPKGYKFMYLSNYKNQPSIVCDGGENNVDDYGRSRWHFVINVNTGDMTKENLAY</sequence>
<evidence type="ECO:0000313" key="2">
    <source>
        <dbReference type="Proteomes" id="UP000677305"/>
    </source>
</evidence>
<accession>A0A8J8SDA1</accession>
<proteinExistence type="predicted"/>
<name>A0A8J8SDA1_9FIRM</name>
<dbReference type="EMBL" id="CP058561">
    <property type="protein sequence ID" value="QUH30592.1"/>
    <property type="molecule type" value="Genomic_DNA"/>
</dbReference>
<evidence type="ECO:0000313" key="1">
    <source>
        <dbReference type="EMBL" id="QUH30592.1"/>
    </source>
</evidence>
<keyword evidence="2" id="KW-1185">Reference proteome</keyword>
<dbReference type="KEGG" id="vgu:HYG85_17405"/>
<dbReference type="Proteomes" id="UP000677305">
    <property type="component" value="Chromosome"/>
</dbReference>
<dbReference type="RefSeq" id="WP_212690743.1">
    <property type="nucleotide sequence ID" value="NZ_CP058561.1"/>
</dbReference>
<dbReference type="AlphaFoldDB" id="A0A8J8SDA1"/>
<organism evidence="1 2">
    <name type="scientific">Vallitalea guaymasensis</name>
    <dbReference type="NCBI Taxonomy" id="1185412"/>
    <lineage>
        <taxon>Bacteria</taxon>
        <taxon>Bacillati</taxon>
        <taxon>Bacillota</taxon>
        <taxon>Clostridia</taxon>
        <taxon>Lachnospirales</taxon>
        <taxon>Vallitaleaceae</taxon>
        <taxon>Vallitalea</taxon>
    </lineage>
</organism>